<dbReference type="InterPro" id="IPR038670">
    <property type="entry name" value="HslJ-like_sf"/>
</dbReference>
<keyword evidence="5" id="KW-1185">Reference proteome</keyword>
<dbReference type="EMBL" id="JBHLTC010000036">
    <property type="protein sequence ID" value="MFC0627879.1"/>
    <property type="molecule type" value="Genomic_DNA"/>
</dbReference>
<name>A0ABV6QTB8_9ACTN</name>
<keyword evidence="2" id="KW-1133">Transmembrane helix</keyword>
<evidence type="ECO:0000313" key="5">
    <source>
        <dbReference type="Proteomes" id="UP001589890"/>
    </source>
</evidence>
<reference evidence="4 5" key="1">
    <citation type="submission" date="2024-09" db="EMBL/GenBank/DDBJ databases">
        <authorList>
            <person name="Sun Q."/>
            <person name="Mori K."/>
        </authorList>
    </citation>
    <scope>NUCLEOTIDE SEQUENCE [LARGE SCALE GENOMIC DNA]</scope>
    <source>
        <strain evidence="4 5">CGMCC 1.15906</strain>
    </source>
</reference>
<dbReference type="Proteomes" id="UP001589890">
    <property type="component" value="Unassembled WGS sequence"/>
</dbReference>
<organism evidence="4 5">
    <name type="scientific">Kribbella deserti</name>
    <dbReference type="NCBI Taxonomy" id="1926257"/>
    <lineage>
        <taxon>Bacteria</taxon>
        <taxon>Bacillati</taxon>
        <taxon>Actinomycetota</taxon>
        <taxon>Actinomycetes</taxon>
        <taxon>Propionibacteriales</taxon>
        <taxon>Kribbellaceae</taxon>
        <taxon>Kribbella</taxon>
    </lineage>
</organism>
<dbReference type="RefSeq" id="WP_380053125.1">
    <property type="nucleotide sequence ID" value="NZ_JBHLTC010000036.1"/>
</dbReference>
<feature type="domain" description="DUF306" evidence="3">
    <location>
        <begin position="107"/>
        <end position="198"/>
    </location>
</feature>
<dbReference type="Gene3D" id="2.40.128.270">
    <property type="match status" value="1"/>
</dbReference>
<protein>
    <submittedName>
        <fullName evidence="4">META domain-containing protein</fullName>
    </submittedName>
</protein>
<keyword evidence="2" id="KW-0812">Transmembrane</keyword>
<accession>A0ABV6QTB8</accession>
<evidence type="ECO:0000256" key="1">
    <source>
        <dbReference type="SAM" id="MobiDB-lite"/>
    </source>
</evidence>
<sequence length="203" mass="21152">MSKTELEEDLRSTLQRAAASVPFAPDLVTRAEAQVRRERRTWAAAGAAAVAVASVAAVGIVLQRGSEAPAPFAGPPPAAVQSVTPGGTPTAPASANDVTGSWRPLRIAGFNGMRKPRPDQPFLAFSPDGTWRGSDGCNGIHGTYKIGPNGEFSSTTGPQTLIGCDYVPNADVIAATRKVVGDRATLRLLGADGREVATYVRTR</sequence>
<evidence type="ECO:0000256" key="2">
    <source>
        <dbReference type="SAM" id="Phobius"/>
    </source>
</evidence>
<gene>
    <name evidence="4" type="ORF">ACFFGN_27645</name>
</gene>
<evidence type="ECO:0000313" key="4">
    <source>
        <dbReference type="EMBL" id="MFC0627879.1"/>
    </source>
</evidence>
<keyword evidence="2" id="KW-0472">Membrane</keyword>
<proteinExistence type="predicted"/>
<comment type="caution">
    <text evidence="4">The sequence shown here is derived from an EMBL/GenBank/DDBJ whole genome shotgun (WGS) entry which is preliminary data.</text>
</comment>
<feature type="region of interest" description="Disordered" evidence="1">
    <location>
        <begin position="68"/>
        <end position="98"/>
    </location>
</feature>
<feature type="compositionally biased region" description="Polar residues" evidence="1">
    <location>
        <begin position="81"/>
        <end position="98"/>
    </location>
</feature>
<feature type="transmembrane region" description="Helical" evidence="2">
    <location>
        <begin position="42"/>
        <end position="62"/>
    </location>
</feature>
<dbReference type="InterPro" id="IPR005184">
    <property type="entry name" value="DUF306_Meta_HslJ"/>
</dbReference>
<dbReference type="Pfam" id="PF03724">
    <property type="entry name" value="META"/>
    <property type="match status" value="1"/>
</dbReference>
<evidence type="ECO:0000259" key="3">
    <source>
        <dbReference type="Pfam" id="PF03724"/>
    </source>
</evidence>